<name>A0AAD9K6T7_9ANNE</name>
<proteinExistence type="predicted"/>
<dbReference type="Gene3D" id="2.80.10.50">
    <property type="match status" value="1"/>
</dbReference>
<dbReference type="EMBL" id="JAODUP010000044">
    <property type="protein sequence ID" value="KAK2165949.1"/>
    <property type="molecule type" value="Genomic_DNA"/>
</dbReference>
<evidence type="ECO:0000313" key="3">
    <source>
        <dbReference type="EMBL" id="KAK2165949.1"/>
    </source>
</evidence>
<dbReference type="InterPro" id="IPR035992">
    <property type="entry name" value="Ricin_B-like_lectins"/>
</dbReference>
<dbReference type="AlphaFoldDB" id="A0AAD9K6T7"/>
<accession>A0AAD9K6T7</accession>
<evidence type="ECO:0000313" key="4">
    <source>
        <dbReference type="Proteomes" id="UP001208570"/>
    </source>
</evidence>
<sequence length="241" mass="28475">MDDLCKGLIETQFVHASYELDAYMRCVWLFGGRVLNVPCSHVGHLETISGRNYRLSWQHQTNVNYKRIIDVWLPEHDKYVYYYNPSLKLRNLHFNTCLSAVIPHTNPYLSTCNKNDTLHQAFFLNELGELRFPIHIFNDYSGQLHINEYIQYYNVGSASRWIHWPGGPMQCYSSNQCLEATETNTVLLTACDKEKSAQRWKFNTYSNKLYSILRTKPAKKKNYYWYTLYMEHIQTEGNLTI</sequence>
<keyword evidence="2" id="KW-0325">Glycoprotein</keyword>
<reference evidence="3" key="1">
    <citation type="journal article" date="2023" name="Mol. Biol. Evol.">
        <title>Third-Generation Sequencing Reveals the Adaptive Role of the Epigenome in Three Deep-Sea Polychaetes.</title>
        <authorList>
            <person name="Perez M."/>
            <person name="Aroh O."/>
            <person name="Sun Y."/>
            <person name="Lan Y."/>
            <person name="Juniper S.K."/>
            <person name="Young C.R."/>
            <person name="Angers B."/>
            <person name="Qian P.Y."/>
        </authorList>
    </citation>
    <scope>NUCLEOTIDE SEQUENCE</scope>
    <source>
        <strain evidence="3">P08H-3</strain>
    </source>
</reference>
<dbReference type="Proteomes" id="UP001208570">
    <property type="component" value="Unassembled WGS sequence"/>
</dbReference>
<organism evidence="3 4">
    <name type="scientific">Paralvinella palmiformis</name>
    <dbReference type="NCBI Taxonomy" id="53620"/>
    <lineage>
        <taxon>Eukaryota</taxon>
        <taxon>Metazoa</taxon>
        <taxon>Spiralia</taxon>
        <taxon>Lophotrochozoa</taxon>
        <taxon>Annelida</taxon>
        <taxon>Polychaeta</taxon>
        <taxon>Sedentaria</taxon>
        <taxon>Canalipalpata</taxon>
        <taxon>Terebellida</taxon>
        <taxon>Terebelliformia</taxon>
        <taxon>Alvinellidae</taxon>
        <taxon>Paralvinella</taxon>
    </lineage>
</organism>
<protein>
    <recommendedName>
        <fullName evidence="5">Ricin B lectin domain-containing protein</fullName>
    </recommendedName>
</protein>
<evidence type="ECO:0000256" key="2">
    <source>
        <dbReference type="ARBA" id="ARBA00023180"/>
    </source>
</evidence>
<keyword evidence="4" id="KW-1185">Reference proteome</keyword>
<gene>
    <name evidence="3" type="ORF">LSH36_44g12004</name>
</gene>
<evidence type="ECO:0000256" key="1">
    <source>
        <dbReference type="ARBA" id="ARBA00023157"/>
    </source>
</evidence>
<dbReference type="PROSITE" id="PS50231">
    <property type="entry name" value="RICIN_B_LECTIN"/>
    <property type="match status" value="1"/>
</dbReference>
<evidence type="ECO:0008006" key="5">
    <source>
        <dbReference type="Google" id="ProtNLM"/>
    </source>
</evidence>
<dbReference type="PANTHER" id="PTHR11675">
    <property type="entry name" value="N-ACETYLGALACTOSAMINYLTRANSFERASE"/>
    <property type="match status" value="1"/>
</dbReference>
<dbReference type="GO" id="GO:0004653">
    <property type="term" value="F:polypeptide N-acetylgalactosaminyltransferase activity"/>
    <property type="evidence" value="ECO:0007669"/>
    <property type="project" value="TreeGrafter"/>
</dbReference>
<comment type="caution">
    <text evidence="3">The sequence shown here is derived from an EMBL/GenBank/DDBJ whole genome shotgun (WGS) entry which is preliminary data.</text>
</comment>
<keyword evidence="1" id="KW-1015">Disulfide bond</keyword>
<dbReference type="GO" id="GO:0006493">
    <property type="term" value="P:protein O-linked glycosylation"/>
    <property type="evidence" value="ECO:0007669"/>
    <property type="project" value="TreeGrafter"/>
</dbReference>
<dbReference type="InterPro" id="IPR029044">
    <property type="entry name" value="Nucleotide-diphossugar_trans"/>
</dbReference>
<dbReference type="GO" id="GO:0005794">
    <property type="term" value="C:Golgi apparatus"/>
    <property type="evidence" value="ECO:0007669"/>
    <property type="project" value="TreeGrafter"/>
</dbReference>
<dbReference type="Gene3D" id="3.90.550.10">
    <property type="entry name" value="Spore Coat Polysaccharide Biosynthesis Protein SpsA, Chain A"/>
    <property type="match status" value="1"/>
</dbReference>
<dbReference type="SUPFAM" id="SSF50370">
    <property type="entry name" value="Ricin B-like lectins"/>
    <property type="match status" value="1"/>
</dbReference>
<dbReference type="PANTHER" id="PTHR11675:SF134">
    <property type="entry name" value="N-ACETYLGALACTOSAMINYLTRANSFERASE 4-RELATED"/>
    <property type="match status" value="1"/>
</dbReference>